<dbReference type="OrthoDB" id="5290185at2"/>
<dbReference type="Proteomes" id="UP000075320">
    <property type="component" value="Unassembled WGS sequence"/>
</dbReference>
<dbReference type="AlphaFoldDB" id="A0A150WSM9"/>
<keyword evidence="1" id="KW-0732">Signal</keyword>
<keyword evidence="3" id="KW-1185">Reference proteome</keyword>
<evidence type="ECO:0008006" key="4">
    <source>
        <dbReference type="Google" id="ProtNLM"/>
    </source>
</evidence>
<feature type="signal peptide" evidence="1">
    <location>
        <begin position="1"/>
        <end position="21"/>
    </location>
</feature>
<dbReference type="PROSITE" id="PS51257">
    <property type="entry name" value="PROKAR_LIPOPROTEIN"/>
    <property type="match status" value="1"/>
</dbReference>
<accession>A0A150WSM9</accession>
<evidence type="ECO:0000313" key="3">
    <source>
        <dbReference type="Proteomes" id="UP000075320"/>
    </source>
</evidence>
<gene>
    <name evidence="2" type="ORF">AZI86_09355</name>
</gene>
<reference evidence="2 3" key="1">
    <citation type="submission" date="2016-03" db="EMBL/GenBank/DDBJ databases">
        <authorList>
            <person name="Ploux O."/>
        </authorList>
    </citation>
    <scope>NUCLEOTIDE SEQUENCE [LARGE SCALE GENOMIC DNA]</scope>
    <source>
        <strain evidence="2 3">R0</strain>
    </source>
</reference>
<protein>
    <recommendedName>
        <fullName evidence="4">Lipoprotein</fullName>
    </recommendedName>
</protein>
<dbReference type="RefSeq" id="WP_061834781.1">
    <property type="nucleotide sequence ID" value="NZ_LUKE01000001.1"/>
</dbReference>
<sequence>MNLKNTLLALLVMGGMLSCVKAPESEDVDTTPEAVLESVSELWGTADPFALNVNEFAAFETTQKVETNPNPFFTLREGITVKERVDSDQNGAKITRYKFNYQFDMMRGEEQTPQSTKEAQRGYCRGACSAAVADNQSLEVQTAGLKQKSIHTLSDDSNMILGFERAGYLASTCFNDEEEQAACVKEGYDSCERKCVNLKSEEIMRAVPQAVMDQPNCGGYKDCKWLTKTLSFDLIQTYKKGSLTETLRASFWATFTPELPFMARLTDFCIRQLVTIKTANPSDPMNGRKVLVNNCNSLTNYKPAPLPTP</sequence>
<evidence type="ECO:0000256" key="1">
    <source>
        <dbReference type="SAM" id="SignalP"/>
    </source>
</evidence>
<evidence type="ECO:0000313" key="2">
    <source>
        <dbReference type="EMBL" id="KYG67205.1"/>
    </source>
</evidence>
<proteinExistence type="predicted"/>
<dbReference type="EMBL" id="LUKE01000001">
    <property type="protein sequence ID" value="KYG67205.1"/>
    <property type="molecule type" value="Genomic_DNA"/>
</dbReference>
<comment type="caution">
    <text evidence="2">The sequence shown here is derived from an EMBL/GenBank/DDBJ whole genome shotgun (WGS) entry which is preliminary data.</text>
</comment>
<name>A0A150WSM9_BDEBC</name>
<organism evidence="2 3">
    <name type="scientific">Bdellovibrio bacteriovorus</name>
    <dbReference type="NCBI Taxonomy" id="959"/>
    <lineage>
        <taxon>Bacteria</taxon>
        <taxon>Pseudomonadati</taxon>
        <taxon>Bdellovibrionota</taxon>
        <taxon>Bdellovibrionia</taxon>
        <taxon>Bdellovibrionales</taxon>
        <taxon>Pseudobdellovibrionaceae</taxon>
        <taxon>Bdellovibrio</taxon>
    </lineage>
</organism>
<feature type="chain" id="PRO_5007573647" description="Lipoprotein" evidence="1">
    <location>
        <begin position="22"/>
        <end position="309"/>
    </location>
</feature>